<evidence type="ECO:0000313" key="10">
    <source>
        <dbReference type="EMBL" id="TDF92719.1"/>
    </source>
</evidence>
<evidence type="ECO:0000256" key="2">
    <source>
        <dbReference type="ARBA" id="ARBA00020570"/>
    </source>
</evidence>
<dbReference type="PANTHER" id="PTHR45663">
    <property type="entry name" value="GEO12009P1"/>
    <property type="match status" value="1"/>
</dbReference>
<dbReference type="EMBL" id="SMRT01000019">
    <property type="protein sequence ID" value="TDF92719.1"/>
    <property type="molecule type" value="Genomic_DNA"/>
</dbReference>
<evidence type="ECO:0000256" key="4">
    <source>
        <dbReference type="ARBA" id="ARBA00022982"/>
    </source>
</evidence>
<dbReference type="InterPro" id="IPR036249">
    <property type="entry name" value="Thioredoxin-like_sf"/>
</dbReference>
<keyword evidence="5 8" id="KW-1015">Disulfide bond</keyword>
<proteinExistence type="inferred from homology"/>
<keyword evidence="4" id="KW-0249">Electron transport</keyword>
<evidence type="ECO:0000313" key="11">
    <source>
        <dbReference type="Proteomes" id="UP000295636"/>
    </source>
</evidence>
<evidence type="ECO:0000256" key="1">
    <source>
        <dbReference type="ARBA" id="ARBA00008987"/>
    </source>
</evidence>
<dbReference type="InterPro" id="IPR005746">
    <property type="entry name" value="Thioredoxin"/>
</dbReference>
<keyword evidence="6 8" id="KW-0676">Redox-active center</keyword>
<dbReference type="GO" id="GO:0015035">
    <property type="term" value="F:protein-disulfide reductase activity"/>
    <property type="evidence" value="ECO:0007669"/>
    <property type="project" value="InterPro"/>
</dbReference>
<reference evidence="10 11" key="1">
    <citation type="submission" date="2019-03" db="EMBL/GenBank/DDBJ databases">
        <title>This is whole genome sequence of Paenibacillus sp MS74 strain.</title>
        <authorList>
            <person name="Trinh H.N."/>
        </authorList>
    </citation>
    <scope>NUCLEOTIDE SEQUENCE [LARGE SCALE GENOMIC DNA]</scope>
    <source>
        <strain evidence="10 11">MS74</strain>
    </source>
</reference>
<evidence type="ECO:0000256" key="6">
    <source>
        <dbReference type="ARBA" id="ARBA00023284"/>
    </source>
</evidence>
<dbReference type="InterPro" id="IPR013766">
    <property type="entry name" value="Thioredoxin_domain"/>
</dbReference>
<dbReference type="CDD" id="cd02947">
    <property type="entry name" value="TRX_family"/>
    <property type="match status" value="1"/>
</dbReference>
<name>A0A4R5KBW2_9BACL</name>
<dbReference type="Proteomes" id="UP000295636">
    <property type="component" value="Unassembled WGS sequence"/>
</dbReference>
<dbReference type="PIRSF" id="PIRSF000077">
    <property type="entry name" value="Thioredoxin"/>
    <property type="match status" value="1"/>
</dbReference>
<dbReference type="PANTHER" id="PTHR45663:SF11">
    <property type="entry name" value="GEO12009P1"/>
    <property type="match status" value="1"/>
</dbReference>
<dbReference type="Gene3D" id="3.40.30.10">
    <property type="entry name" value="Glutaredoxin"/>
    <property type="match status" value="1"/>
</dbReference>
<dbReference type="FunFam" id="3.40.30.10:FF:000001">
    <property type="entry name" value="Thioredoxin"/>
    <property type="match status" value="1"/>
</dbReference>
<keyword evidence="3" id="KW-0813">Transport</keyword>
<comment type="similarity">
    <text evidence="1 7">Belongs to the thioredoxin family.</text>
</comment>
<protein>
    <recommendedName>
        <fullName evidence="2 7">Thioredoxin</fullName>
    </recommendedName>
</protein>
<dbReference type="GO" id="GO:0005829">
    <property type="term" value="C:cytosol"/>
    <property type="evidence" value="ECO:0007669"/>
    <property type="project" value="TreeGrafter"/>
</dbReference>
<dbReference type="OrthoDB" id="9790390at2"/>
<feature type="domain" description="Thioredoxin" evidence="9">
    <location>
        <begin position="1"/>
        <end position="105"/>
    </location>
</feature>
<dbReference type="PROSITE" id="PS51352">
    <property type="entry name" value="THIOREDOXIN_2"/>
    <property type="match status" value="1"/>
</dbReference>
<evidence type="ECO:0000256" key="5">
    <source>
        <dbReference type="ARBA" id="ARBA00023157"/>
    </source>
</evidence>
<accession>A0A4R5KBW2</accession>
<dbReference type="AlphaFoldDB" id="A0A4R5KBW2"/>
<gene>
    <name evidence="10" type="ORF">E1757_28750</name>
</gene>
<keyword evidence="11" id="KW-1185">Reference proteome</keyword>
<evidence type="ECO:0000256" key="7">
    <source>
        <dbReference type="PIRNR" id="PIRNR000077"/>
    </source>
</evidence>
<dbReference type="PRINTS" id="PR00421">
    <property type="entry name" value="THIOREDOXIN"/>
</dbReference>
<evidence type="ECO:0000259" key="9">
    <source>
        <dbReference type="PROSITE" id="PS51352"/>
    </source>
</evidence>
<evidence type="ECO:0000256" key="3">
    <source>
        <dbReference type="ARBA" id="ARBA00022448"/>
    </source>
</evidence>
<sequence>MSVTAVNDVNFATQIRKEGATLVEFGASWCPPCKVLLPILDELSEQHGEKLRILKVDCDESPATASQFGVMSMPTVIVFHNGEPVEKLIGLRPKSVYENVLAKYS</sequence>
<dbReference type="Pfam" id="PF00085">
    <property type="entry name" value="Thioredoxin"/>
    <property type="match status" value="1"/>
</dbReference>
<dbReference type="SUPFAM" id="SSF52833">
    <property type="entry name" value="Thioredoxin-like"/>
    <property type="match status" value="1"/>
</dbReference>
<organism evidence="10 11">
    <name type="scientific">Paenibacillus piri</name>
    <dbReference type="NCBI Taxonomy" id="2547395"/>
    <lineage>
        <taxon>Bacteria</taxon>
        <taxon>Bacillati</taxon>
        <taxon>Bacillota</taxon>
        <taxon>Bacilli</taxon>
        <taxon>Bacillales</taxon>
        <taxon>Paenibacillaceae</taxon>
        <taxon>Paenibacillus</taxon>
    </lineage>
</organism>
<evidence type="ECO:0000256" key="8">
    <source>
        <dbReference type="PIRSR" id="PIRSR000077-4"/>
    </source>
</evidence>
<dbReference type="GO" id="GO:0045454">
    <property type="term" value="P:cell redox homeostasis"/>
    <property type="evidence" value="ECO:0007669"/>
    <property type="project" value="TreeGrafter"/>
</dbReference>
<comment type="caution">
    <text evidence="10">The sequence shown here is derived from an EMBL/GenBank/DDBJ whole genome shotgun (WGS) entry which is preliminary data.</text>
</comment>
<feature type="disulfide bond" description="Redox-active" evidence="8">
    <location>
        <begin position="30"/>
        <end position="33"/>
    </location>
</feature>